<keyword evidence="2" id="KW-1185">Reference proteome</keyword>
<sequence>MTSTSDSYQKYWFPGSANDRYIFDFTNDVMQIESPGFPLVPTDSDNFGNVITLPSGVGYYILGKYLMDSTYKTVENSEELFVNLPENIANCSFAPDNNDPKCAHLYFIDSAGLNYAHINRNVINDSSVDVMAIVSLDIPAIENSPLSIIGDSINGGNWLFYISKKGEVYKLESVYCEESQVSAQCSVFLPLGGIPTCIDIMNNNIAVLCNDNSLAYGTFKISGNVVYINFVDSIKDLSSDFTQSAFSTDGNTLFYLTEENSMNILNSQNLTTNTLKKSTTVGKYAALKLGPDKIIYGLSIKTADSSTVLTVTPNTVADEFSVAEFFSPVNGGYFPSTGWDNGIS</sequence>
<dbReference type="AlphaFoldDB" id="A0A2L1UML6"/>
<dbReference type="RefSeq" id="WP_104921698.1">
    <property type="nucleotide sequence ID" value="NZ_CP019062.1"/>
</dbReference>
<dbReference type="Proteomes" id="UP000239197">
    <property type="component" value="Chromosome"/>
</dbReference>
<evidence type="ECO:0000313" key="1">
    <source>
        <dbReference type="EMBL" id="AVF34161.1"/>
    </source>
</evidence>
<gene>
    <name evidence="1" type="ORF">BV494_04045</name>
</gene>
<name>A0A2L1UML6_9GAMM</name>
<dbReference type="EMBL" id="CP019062">
    <property type="protein sequence ID" value="AVF34161.1"/>
    <property type="molecule type" value="Genomic_DNA"/>
</dbReference>
<dbReference type="SUPFAM" id="SSF69304">
    <property type="entry name" value="Tricorn protease N-terminal domain"/>
    <property type="match status" value="1"/>
</dbReference>
<reference evidence="2" key="1">
    <citation type="submission" date="2017-01" db="EMBL/GenBank/DDBJ databases">
        <title>Genome sequence of Rouxiella sp. ERMR1:05.</title>
        <authorList>
            <person name="Kumar R."/>
            <person name="Singh D."/>
            <person name="Kumar S."/>
        </authorList>
    </citation>
    <scope>NUCLEOTIDE SEQUENCE [LARGE SCALE GENOMIC DNA]</scope>
    <source>
        <strain evidence="2">ERMR1:05</strain>
    </source>
</reference>
<protein>
    <submittedName>
        <fullName evidence="1">Uncharacterized protein</fullName>
    </submittedName>
</protein>
<accession>A0A2L1UML6</accession>
<proteinExistence type="predicted"/>
<dbReference type="KEGG" id="rox:BV494_04045"/>
<evidence type="ECO:0000313" key="2">
    <source>
        <dbReference type="Proteomes" id="UP000239197"/>
    </source>
</evidence>
<organism evidence="1 2">
    <name type="scientific">Rahnella sikkimica</name>
    <dbReference type="NCBI Taxonomy" id="1805933"/>
    <lineage>
        <taxon>Bacteria</taxon>
        <taxon>Pseudomonadati</taxon>
        <taxon>Pseudomonadota</taxon>
        <taxon>Gammaproteobacteria</taxon>
        <taxon>Enterobacterales</taxon>
        <taxon>Yersiniaceae</taxon>
        <taxon>Rahnella</taxon>
    </lineage>
</organism>